<evidence type="ECO:0000256" key="2">
    <source>
        <dbReference type="SAM" id="Phobius"/>
    </source>
</evidence>
<feature type="region of interest" description="Disordered" evidence="1">
    <location>
        <begin position="24"/>
        <end position="44"/>
    </location>
</feature>
<dbReference type="AlphaFoldDB" id="A0A1H3JXQ9"/>
<feature type="compositionally biased region" description="Polar residues" evidence="1">
    <location>
        <begin position="35"/>
        <end position="44"/>
    </location>
</feature>
<dbReference type="EMBL" id="FNPB01000016">
    <property type="protein sequence ID" value="SDY44409.1"/>
    <property type="molecule type" value="Genomic_DNA"/>
</dbReference>
<dbReference type="InterPro" id="IPR058910">
    <property type="entry name" value="DUF8186_M"/>
</dbReference>
<keyword evidence="2" id="KW-1133">Transmembrane helix</keyword>
<keyword evidence="2" id="KW-0472">Membrane</keyword>
<protein>
    <submittedName>
        <fullName evidence="6">Uncharacterized protein</fullName>
    </submittedName>
</protein>
<dbReference type="Proteomes" id="UP000199170">
    <property type="component" value="Unassembled WGS sequence"/>
</dbReference>
<gene>
    <name evidence="6" type="ORF">SAMN04487946_1166</name>
</gene>
<accession>A0A1H3JXQ9</accession>
<name>A0A1H3JXQ9_9EURY</name>
<keyword evidence="7" id="KW-1185">Reference proteome</keyword>
<keyword evidence="2" id="KW-0812">Transmembrane</keyword>
<dbReference type="Pfam" id="PF26590">
    <property type="entry name" value="DUF8186_M"/>
    <property type="match status" value="1"/>
</dbReference>
<sequence>MKHRELSVLMAALFVTSLVTGLVTASPPRPETEGNGLTENESATLWSRDADNYISQEKYQQRYGESRTAMHQLANGTDITFTRPPATAATWTRNDFADLEAGGSDTSVHPPHASLEDGVFIEDAHATVFAVQPSTRGHLESGDTPLYIAPNGTMRGFVDYRVRVPNGSSSGNTTIEWSLASNEVEEVRLQKDGETIVERDGSHTPALDYQIEDDWSANLTLEAEISVRLKKTTRIDRGDETDVEVTYRTESLNVSDSIAVEIYDLSAYPYYAEYPNGDAGVAIFQSRPWQGYTLTENGSARVRGVWRFYTARNTNWDTLVRSNRTDSATVESDAIPVYVHAYPSRIGPRAEPVRNGPEIIDTWGTDRPSPVGTLGENINIDIVNQSYTTTYGVAVRAETVDRDALQIAGIVRGVNASIVAPDAGSERQLRRSNLTVEVLQQNESQATLRIELQDNETGAPIVLSDPDRRYPIGGNTRNGYITIAEQRVETNASGVAIVTIEEPGIYTARYHPGSWLGHEPAYVSATATARWHPLGTIDGWFAFMFEVGWQLIPFLVMFYAGKRLLRMLGPEDIFQRNP</sequence>
<dbReference type="OrthoDB" id="311765at2157"/>
<reference evidence="7" key="1">
    <citation type="submission" date="2016-10" db="EMBL/GenBank/DDBJ databases">
        <authorList>
            <person name="Varghese N."/>
            <person name="Submissions S."/>
        </authorList>
    </citation>
    <scope>NUCLEOTIDE SEQUENCE [LARGE SCALE GENOMIC DNA]</scope>
    <source>
        <strain evidence="7">CGMCC 1.10118</strain>
    </source>
</reference>
<dbReference type="InterPro" id="IPR058499">
    <property type="entry name" value="DUF8186"/>
</dbReference>
<dbReference type="InterPro" id="IPR058911">
    <property type="entry name" value="DUF8186_C"/>
</dbReference>
<evidence type="ECO:0000259" key="3">
    <source>
        <dbReference type="Pfam" id="PF26589"/>
    </source>
</evidence>
<evidence type="ECO:0000313" key="6">
    <source>
        <dbReference type="EMBL" id="SDY44409.1"/>
    </source>
</evidence>
<organism evidence="6 7">
    <name type="scientific">Halobellus clavatus</name>
    <dbReference type="NCBI Taxonomy" id="660517"/>
    <lineage>
        <taxon>Archaea</taxon>
        <taxon>Methanobacteriati</taxon>
        <taxon>Methanobacteriota</taxon>
        <taxon>Stenosarchaea group</taxon>
        <taxon>Halobacteria</taxon>
        <taxon>Halobacteriales</taxon>
        <taxon>Haloferacaceae</taxon>
        <taxon>Halobellus</taxon>
    </lineage>
</organism>
<dbReference type="STRING" id="660517.SAMN04487946_1166"/>
<proteinExistence type="predicted"/>
<feature type="transmembrane region" description="Helical" evidence="2">
    <location>
        <begin position="540"/>
        <end position="560"/>
    </location>
</feature>
<feature type="domain" description="DUF8186" evidence="4">
    <location>
        <begin position="267"/>
        <end position="418"/>
    </location>
</feature>
<feature type="domain" description="DUF8186" evidence="5">
    <location>
        <begin position="429"/>
        <end position="528"/>
    </location>
</feature>
<evidence type="ECO:0000313" key="7">
    <source>
        <dbReference type="Proteomes" id="UP000199170"/>
    </source>
</evidence>
<evidence type="ECO:0000259" key="4">
    <source>
        <dbReference type="Pfam" id="PF26590"/>
    </source>
</evidence>
<dbReference type="Pfam" id="PF26591">
    <property type="entry name" value="DUF8186_C"/>
    <property type="match status" value="1"/>
</dbReference>
<evidence type="ECO:0000256" key="1">
    <source>
        <dbReference type="SAM" id="MobiDB-lite"/>
    </source>
</evidence>
<dbReference type="RefSeq" id="WP_089769291.1">
    <property type="nucleotide sequence ID" value="NZ_FNPB01000016.1"/>
</dbReference>
<feature type="domain" description="DUF8186" evidence="3">
    <location>
        <begin position="98"/>
        <end position="263"/>
    </location>
</feature>
<evidence type="ECO:0000259" key="5">
    <source>
        <dbReference type="Pfam" id="PF26591"/>
    </source>
</evidence>
<dbReference type="Pfam" id="PF26589">
    <property type="entry name" value="DUF8186"/>
    <property type="match status" value="1"/>
</dbReference>